<evidence type="ECO:0000256" key="1">
    <source>
        <dbReference type="ARBA" id="ARBA00022679"/>
    </source>
</evidence>
<dbReference type="PROSITE" id="PS51186">
    <property type="entry name" value="GNAT"/>
    <property type="match status" value="1"/>
</dbReference>
<gene>
    <name evidence="4" type="ORF">E3D37_18310</name>
</gene>
<dbReference type="GO" id="GO:0016747">
    <property type="term" value="F:acyltransferase activity, transferring groups other than amino-acyl groups"/>
    <property type="evidence" value="ECO:0007669"/>
    <property type="project" value="InterPro"/>
</dbReference>
<dbReference type="CDD" id="cd04301">
    <property type="entry name" value="NAT_SF"/>
    <property type="match status" value="1"/>
</dbReference>
<dbReference type="Pfam" id="PF13508">
    <property type="entry name" value="Acetyltransf_7"/>
    <property type="match status" value="1"/>
</dbReference>
<feature type="domain" description="N-acetyltransferase" evidence="3">
    <location>
        <begin position="109"/>
        <end position="258"/>
    </location>
</feature>
<evidence type="ECO:0000313" key="5">
    <source>
        <dbReference type="Proteomes" id="UP000298234"/>
    </source>
</evidence>
<comment type="caution">
    <text evidence="4">The sequence shown here is derived from an EMBL/GenBank/DDBJ whole genome shotgun (WGS) entry which is preliminary data.</text>
</comment>
<evidence type="ECO:0000256" key="2">
    <source>
        <dbReference type="ARBA" id="ARBA00023315"/>
    </source>
</evidence>
<keyword evidence="1" id="KW-0808">Transferase</keyword>
<dbReference type="Proteomes" id="UP000298234">
    <property type="component" value="Unassembled WGS sequence"/>
</dbReference>
<dbReference type="EMBL" id="SNSQ01000019">
    <property type="protein sequence ID" value="TEU46165.1"/>
    <property type="molecule type" value="Genomic_DNA"/>
</dbReference>
<keyword evidence="2" id="KW-0012">Acyltransferase</keyword>
<evidence type="ECO:0000259" key="3">
    <source>
        <dbReference type="PROSITE" id="PS51186"/>
    </source>
</evidence>
<protein>
    <submittedName>
        <fullName evidence="4">N-acetyltransferase</fullName>
    </submittedName>
</protein>
<dbReference type="PANTHER" id="PTHR43877:SF2">
    <property type="entry name" value="AMINOALKYLPHOSPHONATE N-ACETYLTRANSFERASE-RELATED"/>
    <property type="match status" value="1"/>
</dbReference>
<dbReference type="InterPro" id="IPR000182">
    <property type="entry name" value="GNAT_dom"/>
</dbReference>
<dbReference type="SUPFAM" id="SSF55729">
    <property type="entry name" value="Acyl-CoA N-acyltransferases (Nat)"/>
    <property type="match status" value="1"/>
</dbReference>
<dbReference type="InterPro" id="IPR016181">
    <property type="entry name" value="Acyl_CoA_acyltransferase"/>
</dbReference>
<organism evidence="4 5">
    <name type="scientific">Burkholderia cepacia</name>
    <name type="common">Pseudomonas cepacia</name>
    <dbReference type="NCBI Taxonomy" id="292"/>
    <lineage>
        <taxon>Bacteria</taxon>
        <taxon>Pseudomonadati</taxon>
        <taxon>Pseudomonadota</taxon>
        <taxon>Betaproteobacteria</taxon>
        <taxon>Burkholderiales</taxon>
        <taxon>Burkholderiaceae</taxon>
        <taxon>Burkholderia</taxon>
        <taxon>Burkholderia cepacia complex</taxon>
    </lineage>
</organism>
<name>A0AAX2RQ52_BURCE</name>
<accession>A0AAX2RQ52</accession>
<dbReference type="Gene3D" id="3.40.630.30">
    <property type="match status" value="1"/>
</dbReference>
<dbReference type="InterPro" id="IPR050832">
    <property type="entry name" value="Bact_Acetyltransf"/>
</dbReference>
<reference evidence="4 5" key="1">
    <citation type="submission" date="2019-03" db="EMBL/GenBank/DDBJ databases">
        <title>Burkholderia cepacia outbreak.</title>
        <authorList>
            <person name="Farzana R."/>
            <person name="Walsh T.R."/>
        </authorList>
    </citation>
    <scope>NUCLEOTIDE SEQUENCE [LARGE SCALE GENOMIC DNA]</scope>
    <source>
        <strain evidence="5">d13</strain>
    </source>
</reference>
<evidence type="ECO:0000313" key="4">
    <source>
        <dbReference type="EMBL" id="TEU46165.1"/>
    </source>
</evidence>
<proteinExistence type="predicted"/>
<dbReference type="PANTHER" id="PTHR43877">
    <property type="entry name" value="AMINOALKYLPHOSPHONATE N-ACETYLTRANSFERASE-RELATED-RELATED"/>
    <property type="match status" value="1"/>
</dbReference>
<dbReference type="AlphaFoldDB" id="A0AAX2RQ52"/>
<sequence>MPARFGSAASPCPIALPWPRLSTFIARPFMCAESPARGTRRTGRMIRECRNEAANRQPDLTAVAQTRQAAPDFQCRQFQQHAARPWKFDSVLLSLCTQLIFRSSRSMPLILRRAVAADAAEVADVYLRSRNALASYAPLAHSEAAVRDWIANVLVPSGNVTVAMYDDRIVGMAAHVIADGTAWLDQLYVCPEFKRQGIGSSLLESVKSQTVGKLQLYTFQMNRDAAAFYERHGFVAITYNDGSRNEDGCPDVLYCLTR</sequence>